<evidence type="ECO:0000256" key="1">
    <source>
        <dbReference type="SAM" id="MobiDB-lite"/>
    </source>
</evidence>
<dbReference type="EMBL" id="ADBL01002310">
    <property type="status" value="NOT_ANNOTATED_CDS"/>
    <property type="molecule type" value="Genomic_DNA"/>
</dbReference>
<accession>A0A0C4ECB9</accession>
<name>A0A0C4ECB9_MAGP6</name>
<reference evidence="4" key="2">
    <citation type="submission" date="2010-05" db="EMBL/GenBank/DDBJ databases">
        <title>The genome sequence of Magnaporthe poae strain ATCC 64411.</title>
        <authorList>
            <person name="Ma L.-J."/>
            <person name="Dead R."/>
            <person name="Young S."/>
            <person name="Zeng Q."/>
            <person name="Koehrsen M."/>
            <person name="Alvarado L."/>
            <person name="Berlin A."/>
            <person name="Chapman S.B."/>
            <person name="Chen Z."/>
            <person name="Freedman E."/>
            <person name="Gellesch M."/>
            <person name="Goldberg J."/>
            <person name="Griggs A."/>
            <person name="Gujja S."/>
            <person name="Heilman E.R."/>
            <person name="Heiman D."/>
            <person name="Hepburn T."/>
            <person name="Howarth C."/>
            <person name="Jen D."/>
            <person name="Larson L."/>
            <person name="Mehta T."/>
            <person name="Neiman D."/>
            <person name="Pearson M."/>
            <person name="Roberts A."/>
            <person name="Saif S."/>
            <person name="Shea T."/>
            <person name="Shenoy N."/>
            <person name="Sisk P."/>
            <person name="Stolte C."/>
            <person name="Sykes S."/>
            <person name="Walk T."/>
            <person name="White J."/>
            <person name="Yandava C."/>
            <person name="Haas B."/>
            <person name="Nusbaum C."/>
            <person name="Birren B."/>
        </authorList>
    </citation>
    <scope>NUCLEOTIDE SEQUENCE [LARGE SCALE GENOMIC DNA]</scope>
    <source>
        <strain evidence="4">ATCC 64411 / 73-15</strain>
    </source>
</reference>
<evidence type="ECO:0000313" key="2">
    <source>
        <dbReference type="EMBL" id="KLU90480.1"/>
    </source>
</evidence>
<gene>
    <name evidence="2" type="ORF">MAPG_10334</name>
</gene>
<proteinExistence type="predicted"/>
<dbReference type="eggNOG" id="ENOG502T8A8">
    <property type="taxonomic scope" value="Eukaryota"/>
</dbReference>
<protein>
    <submittedName>
        <fullName evidence="2 3">Uncharacterized protein</fullName>
    </submittedName>
</protein>
<dbReference type="VEuPathDB" id="FungiDB:MAPG_10334"/>
<dbReference type="OrthoDB" id="2123952at2759"/>
<reference evidence="3" key="5">
    <citation type="submission" date="2015-06" db="UniProtKB">
        <authorList>
            <consortium name="EnsemblFungi"/>
        </authorList>
    </citation>
    <scope>IDENTIFICATION</scope>
    <source>
        <strain evidence="3">ATCC 64411</strain>
    </source>
</reference>
<organism evidence="3 4">
    <name type="scientific">Magnaporthiopsis poae (strain ATCC 64411 / 73-15)</name>
    <name type="common">Kentucky bluegrass fungus</name>
    <name type="synonym">Magnaporthe poae</name>
    <dbReference type="NCBI Taxonomy" id="644358"/>
    <lineage>
        <taxon>Eukaryota</taxon>
        <taxon>Fungi</taxon>
        <taxon>Dikarya</taxon>
        <taxon>Ascomycota</taxon>
        <taxon>Pezizomycotina</taxon>
        <taxon>Sordariomycetes</taxon>
        <taxon>Sordariomycetidae</taxon>
        <taxon>Magnaporthales</taxon>
        <taxon>Magnaporthaceae</taxon>
        <taxon>Magnaporthiopsis</taxon>
    </lineage>
</organism>
<reference evidence="2" key="1">
    <citation type="submission" date="2010-05" db="EMBL/GenBank/DDBJ databases">
        <title>The Genome Sequence of Magnaporthe poae strain ATCC 64411.</title>
        <authorList>
            <consortium name="The Broad Institute Genome Sequencing Platform"/>
            <consortium name="Broad Institute Genome Sequencing Center for Infectious Disease"/>
            <person name="Ma L.-J."/>
            <person name="Dead R."/>
            <person name="Young S."/>
            <person name="Zeng Q."/>
            <person name="Koehrsen M."/>
            <person name="Alvarado L."/>
            <person name="Berlin A."/>
            <person name="Chapman S.B."/>
            <person name="Chen Z."/>
            <person name="Freedman E."/>
            <person name="Gellesch M."/>
            <person name="Goldberg J."/>
            <person name="Griggs A."/>
            <person name="Gujja S."/>
            <person name="Heilman E.R."/>
            <person name="Heiman D."/>
            <person name="Hepburn T."/>
            <person name="Howarth C."/>
            <person name="Jen D."/>
            <person name="Larson L."/>
            <person name="Mehta T."/>
            <person name="Neiman D."/>
            <person name="Pearson M."/>
            <person name="Roberts A."/>
            <person name="Saif S."/>
            <person name="Shea T."/>
            <person name="Shenoy N."/>
            <person name="Sisk P."/>
            <person name="Stolte C."/>
            <person name="Sykes S."/>
            <person name="Walk T."/>
            <person name="White J."/>
            <person name="Yandava C."/>
            <person name="Haas B."/>
            <person name="Nusbaum C."/>
            <person name="Birren B."/>
        </authorList>
    </citation>
    <scope>NUCLEOTIDE SEQUENCE</scope>
    <source>
        <strain evidence="2">ATCC 64411</strain>
    </source>
</reference>
<dbReference type="AlphaFoldDB" id="A0A0C4ECB9"/>
<feature type="compositionally biased region" description="Basic residues" evidence="1">
    <location>
        <begin position="77"/>
        <end position="89"/>
    </location>
</feature>
<dbReference type="STRING" id="644358.A0A0C4ECB9"/>
<reference evidence="3" key="4">
    <citation type="journal article" date="2015" name="G3 (Bethesda)">
        <title>Genome sequences of three phytopathogenic species of the Magnaporthaceae family of fungi.</title>
        <authorList>
            <person name="Okagaki L.H."/>
            <person name="Nunes C.C."/>
            <person name="Sailsbery J."/>
            <person name="Clay B."/>
            <person name="Brown D."/>
            <person name="John T."/>
            <person name="Oh Y."/>
            <person name="Young N."/>
            <person name="Fitzgerald M."/>
            <person name="Haas B.J."/>
            <person name="Zeng Q."/>
            <person name="Young S."/>
            <person name="Adiconis X."/>
            <person name="Fan L."/>
            <person name="Levin J.Z."/>
            <person name="Mitchell T.K."/>
            <person name="Okubara P.A."/>
            <person name="Farman M.L."/>
            <person name="Kohn L.M."/>
            <person name="Birren B."/>
            <person name="Ma L.-J."/>
            <person name="Dean R.A."/>
        </authorList>
    </citation>
    <scope>NUCLEOTIDE SEQUENCE</scope>
    <source>
        <strain evidence="3">ATCC 64411 / 73-15</strain>
    </source>
</reference>
<dbReference type="Proteomes" id="UP000011715">
    <property type="component" value="Unassembled WGS sequence"/>
</dbReference>
<feature type="region of interest" description="Disordered" evidence="1">
    <location>
        <begin position="1"/>
        <end position="97"/>
    </location>
</feature>
<sequence>MDAMDITDDDGGPERISVTSPSPKPSAADTSTTPSVGASHGKQPVTSPPAATASSSTQPKRKRGHGIVTPNACTECRKKRAKVGSRRRTWSSAETRHADRPPFRAALAVRRCHAVLEVQIPKGRRVRLRSPRAPV</sequence>
<feature type="compositionally biased region" description="Acidic residues" evidence="1">
    <location>
        <begin position="1"/>
        <end position="11"/>
    </location>
</feature>
<dbReference type="EMBL" id="GL876975">
    <property type="protein sequence ID" value="KLU90480.1"/>
    <property type="molecule type" value="Genomic_DNA"/>
</dbReference>
<reference evidence="2" key="3">
    <citation type="submission" date="2011-03" db="EMBL/GenBank/DDBJ databases">
        <title>Annotation of Magnaporthe poae ATCC 64411.</title>
        <authorList>
            <person name="Ma L.-J."/>
            <person name="Dead R."/>
            <person name="Young S.K."/>
            <person name="Zeng Q."/>
            <person name="Gargeya S."/>
            <person name="Fitzgerald M."/>
            <person name="Haas B."/>
            <person name="Abouelleil A."/>
            <person name="Alvarado L."/>
            <person name="Arachchi H.M."/>
            <person name="Berlin A."/>
            <person name="Brown A."/>
            <person name="Chapman S.B."/>
            <person name="Chen Z."/>
            <person name="Dunbar C."/>
            <person name="Freedman E."/>
            <person name="Gearin G."/>
            <person name="Gellesch M."/>
            <person name="Goldberg J."/>
            <person name="Griggs A."/>
            <person name="Gujja S."/>
            <person name="Heiman D."/>
            <person name="Howarth C."/>
            <person name="Larson L."/>
            <person name="Lui A."/>
            <person name="MacDonald P.J.P."/>
            <person name="Mehta T."/>
            <person name="Montmayeur A."/>
            <person name="Murphy C."/>
            <person name="Neiman D."/>
            <person name="Pearson M."/>
            <person name="Priest M."/>
            <person name="Roberts A."/>
            <person name="Saif S."/>
            <person name="Shea T."/>
            <person name="Shenoy N."/>
            <person name="Sisk P."/>
            <person name="Stolte C."/>
            <person name="Sykes S."/>
            <person name="Yandava C."/>
            <person name="Wortman J."/>
            <person name="Nusbaum C."/>
            <person name="Birren B."/>
        </authorList>
    </citation>
    <scope>NUCLEOTIDE SEQUENCE</scope>
    <source>
        <strain evidence="2">ATCC 64411</strain>
    </source>
</reference>
<keyword evidence="4" id="KW-1185">Reference proteome</keyword>
<feature type="compositionally biased region" description="Low complexity" evidence="1">
    <location>
        <begin position="44"/>
        <end position="57"/>
    </location>
</feature>
<dbReference type="EnsemblFungi" id="MAPG_10334T0">
    <property type="protein sequence ID" value="MAPG_10334T0"/>
    <property type="gene ID" value="MAPG_10334"/>
</dbReference>
<evidence type="ECO:0000313" key="3">
    <source>
        <dbReference type="EnsemblFungi" id="MAPG_10334T0"/>
    </source>
</evidence>
<evidence type="ECO:0000313" key="4">
    <source>
        <dbReference type="Proteomes" id="UP000011715"/>
    </source>
</evidence>